<keyword evidence="4" id="KW-0067">ATP-binding</keyword>
<reference evidence="7" key="1">
    <citation type="submission" date="2016-10" db="EMBL/GenBank/DDBJ databases">
        <authorList>
            <person name="Varghese N."/>
            <person name="Submissions S."/>
        </authorList>
    </citation>
    <scope>NUCLEOTIDE SEQUENCE [LARGE SCALE GENOMIC DNA]</scope>
    <source>
        <strain evidence="7">DSM 44675</strain>
    </source>
</reference>
<protein>
    <submittedName>
        <fullName evidence="6">Putative long chain acyl-CoA synthase</fullName>
    </submittedName>
</protein>
<dbReference type="GO" id="GO:0005324">
    <property type="term" value="F:long-chain fatty acid transmembrane transporter activity"/>
    <property type="evidence" value="ECO:0007669"/>
    <property type="project" value="TreeGrafter"/>
</dbReference>
<dbReference type="AlphaFoldDB" id="A0A1H7TZR9"/>
<accession>A0A1H7TZR9</accession>
<evidence type="ECO:0000256" key="3">
    <source>
        <dbReference type="ARBA" id="ARBA00022741"/>
    </source>
</evidence>
<dbReference type="EMBL" id="FOAW01000017">
    <property type="protein sequence ID" value="SEL90362.1"/>
    <property type="molecule type" value="Genomic_DNA"/>
</dbReference>
<comment type="similarity">
    <text evidence="1">Belongs to the ATP-dependent AMP-binding enzyme family.</text>
</comment>
<dbReference type="InterPro" id="IPR042099">
    <property type="entry name" value="ANL_N_sf"/>
</dbReference>
<dbReference type="NCBIfam" id="NF005898">
    <property type="entry name" value="PRK07868.1"/>
    <property type="match status" value="1"/>
</dbReference>
<evidence type="ECO:0000313" key="6">
    <source>
        <dbReference type="EMBL" id="SEL90362.1"/>
    </source>
</evidence>
<name>A0A1H7TZR9_9NOCA</name>
<evidence type="ECO:0000256" key="4">
    <source>
        <dbReference type="ARBA" id="ARBA00022840"/>
    </source>
</evidence>
<proteinExistence type="inferred from homology"/>
<evidence type="ECO:0000259" key="5">
    <source>
        <dbReference type="Pfam" id="PF00501"/>
    </source>
</evidence>
<dbReference type="GO" id="GO:0005524">
    <property type="term" value="F:ATP binding"/>
    <property type="evidence" value="ECO:0007669"/>
    <property type="project" value="UniProtKB-KW"/>
</dbReference>
<dbReference type="Gene3D" id="3.40.50.12780">
    <property type="entry name" value="N-terminal domain of ligase-like"/>
    <property type="match status" value="1"/>
</dbReference>
<dbReference type="PANTHER" id="PTHR43107:SF15">
    <property type="entry name" value="FATTY ACID TRANSPORT PROTEIN 3, ISOFORM A"/>
    <property type="match status" value="1"/>
</dbReference>
<evidence type="ECO:0000313" key="7">
    <source>
        <dbReference type="Proteomes" id="UP000198677"/>
    </source>
</evidence>
<dbReference type="PANTHER" id="PTHR43107">
    <property type="entry name" value="LONG-CHAIN FATTY ACID TRANSPORT PROTEIN"/>
    <property type="match status" value="1"/>
</dbReference>
<dbReference type="Gene3D" id="3.40.50.1820">
    <property type="entry name" value="alpha/beta hydrolase"/>
    <property type="match status" value="1"/>
</dbReference>
<organism evidence="6 7">
    <name type="scientific">Rhodococcus maanshanensis</name>
    <dbReference type="NCBI Taxonomy" id="183556"/>
    <lineage>
        <taxon>Bacteria</taxon>
        <taxon>Bacillati</taxon>
        <taxon>Actinomycetota</taxon>
        <taxon>Actinomycetes</taxon>
        <taxon>Mycobacteriales</taxon>
        <taxon>Nocardiaceae</taxon>
        <taxon>Rhodococcus</taxon>
    </lineage>
</organism>
<gene>
    <name evidence="6" type="ORF">SAMN05444583_1177</name>
</gene>
<keyword evidence="2" id="KW-0436">Ligase</keyword>
<dbReference type="GO" id="GO:0004467">
    <property type="term" value="F:long-chain fatty acid-CoA ligase activity"/>
    <property type="evidence" value="ECO:0007669"/>
    <property type="project" value="TreeGrafter"/>
</dbReference>
<feature type="domain" description="AMP-dependent synthetase/ligase" evidence="5">
    <location>
        <begin position="452"/>
        <end position="791"/>
    </location>
</feature>
<dbReference type="RefSeq" id="WP_072752127.1">
    <property type="nucleotide sequence ID" value="NZ_FOAW01000017.1"/>
</dbReference>
<keyword evidence="7" id="KW-1185">Reference proteome</keyword>
<keyword evidence="3" id="KW-0547">Nucleotide-binding</keyword>
<evidence type="ECO:0000256" key="2">
    <source>
        <dbReference type="ARBA" id="ARBA00022598"/>
    </source>
</evidence>
<dbReference type="Proteomes" id="UP000198677">
    <property type="component" value="Unassembled WGS sequence"/>
</dbReference>
<dbReference type="InterPro" id="IPR029058">
    <property type="entry name" value="AB_hydrolase_fold"/>
</dbReference>
<dbReference type="SUPFAM" id="SSF56801">
    <property type="entry name" value="Acetyl-CoA synthetase-like"/>
    <property type="match status" value="1"/>
</dbReference>
<dbReference type="InterPro" id="IPR000873">
    <property type="entry name" value="AMP-dep_synth/lig_dom"/>
</dbReference>
<dbReference type="GO" id="GO:0044539">
    <property type="term" value="P:long-chain fatty acid import into cell"/>
    <property type="evidence" value="ECO:0007669"/>
    <property type="project" value="TreeGrafter"/>
</dbReference>
<dbReference type="SUPFAM" id="SSF53474">
    <property type="entry name" value="alpha/beta-Hydrolases"/>
    <property type="match status" value="1"/>
</dbReference>
<evidence type="ECO:0000256" key="1">
    <source>
        <dbReference type="ARBA" id="ARBA00006432"/>
    </source>
</evidence>
<dbReference type="Pfam" id="PF00501">
    <property type="entry name" value="AMP-binding"/>
    <property type="match status" value="1"/>
</dbReference>
<dbReference type="GO" id="GO:0005886">
    <property type="term" value="C:plasma membrane"/>
    <property type="evidence" value="ECO:0007669"/>
    <property type="project" value="TreeGrafter"/>
</dbReference>
<dbReference type="OrthoDB" id="4854336at2"/>
<sequence length="991" mass="106947">MSWYPEVLNGSVRRVVATAQNGLEVIRLGGLETEARPSEFRVVEREPMFRLRRYFADEAADGSRPPIVLVPPMMMSADVYDVAQDQGAVGVLHAMGLDPWVVDFGSPDTEDGGWNRTLADHVVAISDIIDRVHEHTGREVHLAGYSQGGMFCYQAAAYRRCKNLASVITFGAPVDTLAALPLGIPEGVATRAADFLADHVFTRLSIAGWMARTGFQLLDPVKTAKSRIDFLRQLHDREALLPREQQRRFLATEGWVAWSGPAVAELLKQFIVHNRMMSGGFVIQERLVTLAELSCPILAFVGEVDDIGQPVAVRGIRKAAPRAEVFESTLRAGHFGLVVGSAAATQTWPTAGEWVRWREGLGPRPETIDEMTYEDQPATETGVSVSDRILHTGASIAEVGVGITRGVLDITSHTMRGTRELSAEAIRVLPRLARLGQIQPHTTISLGKLLAEAGARSPKGECFLFDDRVYTNEAVNTRIDNVVRGLISTGVRPAERIGLLMETRPSALIAIAALSRIGAVVVMLPPTADLSASVRLGGVQTIITDPDNLRSATSLGVDVLVLGGGESRVLDTEPDSATIDLEKIDPSQVKLPAWYRPNPGRAQELAFVLLSRSGGHLEAKHITNHRWALSAFGTATAANLGRGDTVYSIAPLYHSSVLLATLGGAIAGGSRIALTRGLDPAQFAAEVHRYGVTVVAYTWTMMRELVNCEDLPIGPGHPIRLFIGSGMPRGLWLRTMKRFEPARVLEFYASTEGAVVLANVSGAKPGAKGRPLPGSTPVRIAAYDPIRGEYLVDEQGLVRECGVGEVGLLLGHATNNEAISGAMRGVFGAGDAWVPTEHLFTVDADGDFWMMDEKNAVVRARRGPVFGQPIVDALGGIERVDNAVAYGVPVGDEELAVVALTLLPDSSLSAVDLADALADLEPAQRPDLIHVVPEIAISNSYRPRRSALKAAGLPKPGVRSWYYDPEKDGYRRLTRAVISELKERGSRALTG</sequence>